<dbReference type="AlphaFoldDB" id="A0A0B0MRD4"/>
<organism evidence="1 2">
    <name type="scientific">Gossypium arboreum</name>
    <name type="common">Tree cotton</name>
    <name type="synonym">Gossypium nanking</name>
    <dbReference type="NCBI Taxonomy" id="29729"/>
    <lineage>
        <taxon>Eukaryota</taxon>
        <taxon>Viridiplantae</taxon>
        <taxon>Streptophyta</taxon>
        <taxon>Embryophyta</taxon>
        <taxon>Tracheophyta</taxon>
        <taxon>Spermatophyta</taxon>
        <taxon>Magnoliopsida</taxon>
        <taxon>eudicotyledons</taxon>
        <taxon>Gunneridae</taxon>
        <taxon>Pentapetalae</taxon>
        <taxon>rosids</taxon>
        <taxon>malvids</taxon>
        <taxon>Malvales</taxon>
        <taxon>Malvaceae</taxon>
        <taxon>Malvoideae</taxon>
        <taxon>Gossypium</taxon>
    </lineage>
</organism>
<evidence type="ECO:0000313" key="2">
    <source>
        <dbReference type="Proteomes" id="UP000032142"/>
    </source>
</evidence>
<dbReference type="EMBL" id="JRRC01309195">
    <property type="protein sequence ID" value="KHG02922.1"/>
    <property type="molecule type" value="Genomic_DNA"/>
</dbReference>
<comment type="caution">
    <text evidence="1">The sequence shown here is derived from an EMBL/GenBank/DDBJ whole genome shotgun (WGS) entry which is preliminary data.</text>
</comment>
<dbReference type="Proteomes" id="UP000032142">
    <property type="component" value="Unassembled WGS sequence"/>
</dbReference>
<proteinExistence type="predicted"/>
<protein>
    <submittedName>
        <fullName evidence="1">DNA replication licensing factor mcm6</fullName>
    </submittedName>
</protein>
<reference evidence="2" key="1">
    <citation type="submission" date="2014-09" db="EMBL/GenBank/DDBJ databases">
        <authorList>
            <person name="Mudge J."/>
            <person name="Ramaraj T."/>
            <person name="Lindquist I.E."/>
            <person name="Bharti A.K."/>
            <person name="Sundararajan A."/>
            <person name="Cameron C.T."/>
            <person name="Woodward J.E."/>
            <person name="May G.D."/>
            <person name="Brubaker C."/>
            <person name="Broadhvest J."/>
            <person name="Wilkins T.A."/>
        </authorList>
    </citation>
    <scope>NUCLEOTIDE SEQUENCE</scope>
    <source>
        <strain evidence="2">cv. AKA8401</strain>
    </source>
</reference>
<keyword evidence="2" id="KW-1185">Reference proteome</keyword>
<accession>A0A0B0MRD4</accession>
<evidence type="ECO:0000313" key="1">
    <source>
        <dbReference type="EMBL" id="KHG02922.1"/>
    </source>
</evidence>
<name>A0A0B0MRD4_GOSAR</name>
<sequence length="57" mass="6794">MNTSFHISHSIFNSLYHFHSYNVISISIIELYYLFTPINTTRTWTDTRIQPTHQFGT</sequence>
<gene>
    <name evidence="1" type="ORF">F383_26023</name>
</gene>